<protein>
    <submittedName>
        <fullName evidence="1">Uncharacterized protein</fullName>
    </submittedName>
</protein>
<name>A0A843UFA6_COLES</name>
<feature type="non-terminal residue" evidence="1">
    <location>
        <position position="255"/>
    </location>
</feature>
<proteinExistence type="predicted"/>
<gene>
    <name evidence="1" type="ORF">Taro_013333</name>
</gene>
<accession>A0A843UFA6</accession>
<evidence type="ECO:0000313" key="2">
    <source>
        <dbReference type="Proteomes" id="UP000652761"/>
    </source>
</evidence>
<dbReference type="Proteomes" id="UP000652761">
    <property type="component" value="Unassembled WGS sequence"/>
</dbReference>
<evidence type="ECO:0000313" key="1">
    <source>
        <dbReference type="EMBL" id="MQL80887.1"/>
    </source>
</evidence>
<keyword evidence="2" id="KW-1185">Reference proteome</keyword>
<sequence length="255" mass="28106">MVSLGATPGCSFLDLVEVQDVSACVVRLWSLVVAPVFRELLCLGGCVPRVCFRILLLWPNPGCGSWCCSSCFCIVFDSAGFAGVVFDLTRFCFRLLEFLLLWLVRDWLSLQSLVCEAHPPLLSSGRDSLSLEFVARWSWWRFVASCVASSVSCKRECSLYRELRVSFLQVLRVASFPIGSECVAAAVGGACFERGCWFARAVVGFIVDLYVRVGVSRRLREPACGVAFTGAGFWSAKPVLGLCCVFRHWPTALLG</sequence>
<dbReference type="AlphaFoldDB" id="A0A843UFA6"/>
<dbReference type="EMBL" id="NMUH01000532">
    <property type="protein sequence ID" value="MQL80887.1"/>
    <property type="molecule type" value="Genomic_DNA"/>
</dbReference>
<reference evidence="1" key="1">
    <citation type="submission" date="2017-07" db="EMBL/GenBank/DDBJ databases">
        <title>Taro Niue Genome Assembly and Annotation.</title>
        <authorList>
            <person name="Atibalentja N."/>
            <person name="Keating K."/>
            <person name="Fields C.J."/>
        </authorList>
    </citation>
    <scope>NUCLEOTIDE SEQUENCE</scope>
    <source>
        <strain evidence="1">Niue_2</strain>
        <tissue evidence="1">Leaf</tissue>
    </source>
</reference>
<comment type="caution">
    <text evidence="1">The sequence shown here is derived from an EMBL/GenBank/DDBJ whole genome shotgun (WGS) entry which is preliminary data.</text>
</comment>
<organism evidence="1 2">
    <name type="scientific">Colocasia esculenta</name>
    <name type="common">Wild taro</name>
    <name type="synonym">Arum esculentum</name>
    <dbReference type="NCBI Taxonomy" id="4460"/>
    <lineage>
        <taxon>Eukaryota</taxon>
        <taxon>Viridiplantae</taxon>
        <taxon>Streptophyta</taxon>
        <taxon>Embryophyta</taxon>
        <taxon>Tracheophyta</taxon>
        <taxon>Spermatophyta</taxon>
        <taxon>Magnoliopsida</taxon>
        <taxon>Liliopsida</taxon>
        <taxon>Araceae</taxon>
        <taxon>Aroideae</taxon>
        <taxon>Colocasieae</taxon>
        <taxon>Colocasia</taxon>
    </lineage>
</organism>